<dbReference type="PANTHER" id="PTHR47757:SF1">
    <property type="entry name" value="SERPENTINE RECEPTOR, CLASS E (EPSILON)"/>
    <property type="match status" value="1"/>
</dbReference>
<keyword evidence="4 6" id="KW-1133">Transmembrane helix</keyword>
<dbReference type="Pfam" id="PF03125">
    <property type="entry name" value="Sre"/>
    <property type="match status" value="1"/>
</dbReference>
<evidence type="ECO:0000256" key="4">
    <source>
        <dbReference type="ARBA" id="ARBA00022989"/>
    </source>
</evidence>
<gene>
    <name evidence="7" type="ORF">GCK72_019874</name>
</gene>
<dbReference type="GO" id="GO:0016020">
    <property type="term" value="C:membrane"/>
    <property type="evidence" value="ECO:0007669"/>
    <property type="project" value="UniProtKB-SubCell"/>
</dbReference>
<protein>
    <submittedName>
        <fullName evidence="7">Uncharacterized protein</fullName>
    </submittedName>
</protein>
<comment type="caution">
    <text evidence="7">The sequence shown here is derived from an EMBL/GenBank/DDBJ whole genome shotgun (WGS) entry which is preliminary data.</text>
</comment>
<dbReference type="AlphaFoldDB" id="A0A6A5GDW5"/>
<comment type="subcellular location">
    <subcellularLocation>
        <location evidence="1">Membrane</location>
        <topology evidence="1">Multi-pass membrane protein</topology>
    </subcellularLocation>
</comment>
<evidence type="ECO:0000313" key="8">
    <source>
        <dbReference type="Proteomes" id="UP000483820"/>
    </source>
</evidence>
<reference evidence="7 8" key="1">
    <citation type="submission" date="2019-12" db="EMBL/GenBank/DDBJ databases">
        <title>Chromosome-level assembly of the Caenorhabditis remanei genome.</title>
        <authorList>
            <person name="Teterina A.A."/>
            <person name="Willis J.H."/>
            <person name="Phillips P.C."/>
        </authorList>
    </citation>
    <scope>NUCLEOTIDE SEQUENCE [LARGE SCALE GENOMIC DNA]</scope>
    <source>
        <strain evidence="7 8">PX506</strain>
        <tissue evidence="7">Whole organism</tissue>
    </source>
</reference>
<organism evidence="7 8">
    <name type="scientific">Caenorhabditis remanei</name>
    <name type="common">Caenorhabditis vulgaris</name>
    <dbReference type="NCBI Taxonomy" id="31234"/>
    <lineage>
        <taxon>Eukaryota</taxon>
        <taxon>Metazoa</taxon>
        <taxon>Ecdysozoa</taxon>
        <taxon>Nematoda</taxon>
        <taxon>Chromadorea</taxon>
        <taxon>Rhabditida</taxon>
        <taxon>Rhabditina</taxon>
        <taxon>Rhabditomorpha</taxon>
        <taxon>Rhabditoidea</taxon>
        <taxon>Rhabditidae</taxon>
        <taxon>Peloderinae</taxon>
        <taxon>Caenorhabditis</taxon>
    </lineage>
</organism>
<sequence>MRLAENITNHSLAAKFQTEENVRSMHIATRLSIVVGVFDVLFLIVIILATCQVPGAQLFFQVTELVLFLNPIFLIPGIMSSVEEWRNKFMEFCPLMRLRIDPNHNPYVVPQNPRETAEIHFSQLQNYWI</sequence>
<dbReference type="Proteomes" id="UP000483820">
    <property type="component" value="Chromosome V"/>
</dbReference>
<dbReference type="GeneID" id="78776851"/>
<feature type="transmembrane region" description="Helical" evidence="6">
    <location>
        <begin position="31"/>
        <end position="50"/>
    </location>
</feature>
<dbReference type="CTD" id="78776851"/>
<dbReference type="EMBL" id="WUAV01000005">
    <property type="protein sequence ID" value="KAF1753318.1"/>
    <property type="molecule type" value="Genomic_DNA"/>
</dbReference>
<name>A0A6A5GDW5_CAERE</name>
<evidence type="ECO:0000256" key="1">
    <source>
        <dbReference type="ARBA" id="ARBA00004141"/>
    </source>
</evidence>
<dbReference type="InterPro" id="IPR053365">
    <property type="entry name" value="Nematode_rcpt-like"/>
</dbReference>
<evidence type="ECO:0000256" key="5">
    <source>
        <dbReference type="ARBA" id="ARBA00023136"/>
    </source>
</evidence>
<dbReference type="InterPro" id="IPR004151">
    <property type="entry name" value="7TM_GPCR_serpentine_rcpt_Sre"/>
</dbReference>
<dbReference type="GO" id="GO:0007606">
    <property type="term" value="P:sensory perception of chemical stimulus"/>
    <property type="evidence" value="ECO:0007669"/>
    <property type="project" value="InterPro"/>
</dbReference>
<dbReference type="PANTHER" id="PTHR47757">
    <property type="entry name" value="SERPENTINE RECEPTOR, CLASS E (EPSILON)-RELATED"/>
    <property type="match status" value="1"/>
</dbReference>
<evidence type="ECO:0000256" key="6">
    <source>
        <dbReference type="SAM" id="Phobius"/>
    </source>
</evidence>
<dbReference type="RefSeq" id="XP_053582182.1">
    <property type="nucleotide sequence ID" value="XM_053733269.1"/>
</dbReference>
<feature type="transmembrane region" description="Helical" evidence="6">
    <location>
        <begin position="56"/>
        <end position="79"/>
    </location>
</feature>
<comment type="similarity">
    <text evidence="2">Belongs to the nematode receptor-like protein sre family.</text>
</comment>
<dbReference type="KEGG" id="crq:GCK72_019874"/>
<proteinExistence type="inferred from homology"/>
<keyword evidence="3 6" id="KW-0812">Transmembrane</keyword>
<keyword evidence="5 6" id="KW-0472">Membrane</keyword>
<evidence type="ECO:0000256" key="3">
    <source>
        <dbReference type="ARBA" id="ARBA00022692"/>
    </source>
</evidence>
<evidence type="ECO:0000313" key="7">
    <source>
        <dbReference type="EMBL" id="KAF1753318.1"/>
    </source>
</evidence>
<accession>A0A6A5GDW5</accession>
<evidence type="ECO:0000256" key="2">
    <source>
        <dbReference type="ARBA" id="ARBA00006803"/>
    </source>
</evidence>